<reference evidence="4" key="1">
    <citation type="journal article" date="2021" name="Nat. Commun.">
        <title>Genetic determinants of endophytism in the Arabidopsis root mycobiome.</title>
        <authorList>
            <person name="Mesny F."/>
            <person name="Miyauchi S."/>
            <person name="Thiergart T."/>
            <person name="Pickel B."/>
            <person name="Atanasova L."/>
            <person name="Karlsson M."/>
            <person name="Huettel B."/>
            <person name="Barry K.W."/>
            <person name="Haridas S."/>
            <person name="Chen C."/>
            <person name="Bauer D."/>
            <person name="Andreopoulos W."/>
            <person name="Pangilinan J."/>
            <person name="LaButti K."/>
            <person name="Riley R."/>
            <person name="Lipzen A."/>
            <person name="Clum A."/>
            <person name="Drula E."/>
            <person name="Henrissat B."/>
            <person name="Kohler A."/>
            <person name="Grigoriev I.V."/>
            <person name="Martin F.M."/>
            <person name="Hacquard S."/>
        </authorList>
    </citation>
    <scope>NUCLEOTIDE SEQUENCE</scope>
    <source>
        <strain evidence="4">MPI-CAGE-CH-0230</strain>
    </source>
</reference>
<dbReference type="AlphaFoldDB" id="A0A9P8XT16"/>
<protein>
    <submittedName>
        <fullName evidence="4">Complex I intermediate-associated protein 30-domain-containing protein</fullName>
    </submittedName>
</protein>
<name>A0A9P8XT16_9PEZI</name>
<dbReference type="Pfam" id="PF08547">
    <property type="entry name" value="CIA30"/>
    <property type="match status" value="1"/>
</dbReference>
<dbReference type="InterPro" id="IPR008979">
    <property type="entry name" value="Galactose-bd-like_sf"/>
</dbReference>
<sequence>MAIWPWAPSSPQVVTNLSALPHIYNDGASQIHTTAKPSAAIPINHVPLGPVAPCAMSMQGSESLHYLFGGTCSWDFDSWHASDDRVRGGKSQSHLEAASPSGSDATHQNARFFGNLDITALGGAGFASQRTADSKSWDLSPYSGLSIKIVNGDGKKYTLILKDEILPKRPDGREQSTVSWEYDFVGEQSELRISWADFKPTYCGKAMPDADPLDLTGIKRLSIMDEKLFRRPARQV</sequence>
<dbReference type="OrthoDB" id="426386at2759"/>
<evidence type="ECO:0000313" key="5">
    <source>
        <dbReference type="Proteomes" id="UP000756346"/>
    </source>
</evidence>
<dbReference type="PANTHER" id="PTHR13194">
    <property type="entry name" value="COMPLEX I INTERMEDIATE-ASSOCIATED PROTEIN 30"/>
    <property type="match status" value="1"/>
</dbReference>
<comment type="caution">
    <text evidence="4">The sequence shown here is derived from an EMBL/GenBank/DDBJ whole genome shotgun (WGS) entry which is preliminary data.</text>
</comment>
<dbReference type="PANTHER" id="PTHR13194:SF19">
    <property type="entry name" value="NAD(P)-BINDING ROSSMANN-FOLD SUPERFAMILY PROTEIN"/>
    <property type="match status" value="1"/>
</dbReference>
<dbReference type="GeneID" id="70185584"/>
<feature type="compositionally biased region" description="Polar residues" evidence="2">
    <location>
        <begin position="90"/>
        <end position="106"/>
    </location>
</feature>
<evidence type="ECO:0000256" key="1">
    <source>
        <dbReference type="ARBA" id="ARBA00007884"/>
    </source>
</evidence>
<dbReference type="Proteomes" id="UP000756346">
    <property type="component" value="Unassembled WGS sequence"/>
</dbReference>
<evidence type="ECO:0000256" key="2">
    <source>
        <dbReference type="SAM" id="MobiDB-lite"/>
    </source>
</evidence>
<dbReference type="RefSeq" id="XP_046004165.1">
    <property type="nucleotide sequence ID" value="XM_046156038.1"/>
</dbReference>
<keyword evidence="5" id="KW-1185">Reference proteome</keyword>
<dbReference type="SUPFAM" id="SSF49785">
    <property type="entry name" value="Galactose-binding domain-like"/>
    <property type="match status" value="1"/>
</dbReference>
<comment type="similarity">
    <text evidence="1">Belongs to the CIA30 family.</text>
</comment>
<evidence type="ECO:0000259" key="3">
    <source>
        <dbReference type="Pfam" id="PF08547"/>
    </source>
</evidence>
<feature type="region of interest" description="Disordered" evidence="2">
    <location>
        <begin position="85"/>
        <end position="106"/>
    </location>
</feature>
<dbReference type="GO" id="GO:0010257">
    <property type="term" value="P:NADH dehydrogenase complex assembly"/>
    <property type="evidence" value="ECO:0007669"/>
    <property type="project" value="TreeGrafter"/>
</dbReference>
<evidence type="ECO:0000313" key="4">
    <source>
        <dbReference type="EMBL" id="KAH7010634.1"/>
    </source>
</evidence>
<feature type="domain" description="NADH:ubiquinone oxidoreductase intermediate-associated protein 30" evidence="3">
    <location>
        <begin position="75"/>
        <end position="224"/>
    </location>
</feature>
<organism evidence="4 5">
    <name type="scientific">Microdochium trichocladiopsis</name>
    <dbReference type="NCBI Taxonomy" id="1682393"/>
    <lineage>
        <taxon>Eukaryota</taxon>
        <taxon>Fungi</taxon>
        <taxon>Dikarya</taxon>
        <taxon>Ascomycota</taxon>
        <taxon>Pezizomycotina</taxon>
        <taxon>Sordariomycetes</taxon>
        <taxon>Xylariomycetidae</taxon>
        <taxon>Xylariales</taxon>
        <taxon>Microdochiaceae</taxon>
        <taxon>Microdochium</taxon>
    </lineage>
</organism>
<dbReference type="InterPro" id="IPR013857">
    <property type="entry name" value="NADH-UbQ_OxRdtase-assoc_prot30"/>
</dbReference>
<dbReference type="GO" id="GO:0051082">
    <property type="term" value="F:unfolded protein binding"/>
    <property type="evidence" value="ECO:0007669"/>
    <property type="project" value="TreeGrafter"/>
</dbReference>
<proteinExistence type="inferred from homology"/>
<dbReference type="EMBL" id="JAGTJQ010000017">
    <property type="protein sequence ID" value="KAH7010634.1"/>
    <property type="molecule type" value="Genomic_DNA"/>
</dbReference>
<gene>
    <name evidence="4" type="ORF">B0I36DRAFT_341814</name>
</gene>
<accession>A0A9P8XT16</accession>
<dbReference type="InterPro" id="IPR039131">
    <property type="entry name" value="NDUFAF1"/>
</dbReference>